<dbReference type="Proteomes" id="UP000001753">
    <property type="component" value="Chromosome"/>
</dbReference>
<dbReference type="HOGENOM" id="CLU_1957405_0_0_9"/>
<dbReference type="EMBL" id="ACMP01000032">
    <property type="protein sequence ID" value="EEL72266.1"/>
    <property type="molecule type" value="Genomic_DNA"/>
</dbReference>
<comment type="caution">
    <text evidence="1">The sequence shown here is derived from an EMBL/GenBank/DDBJ whole genome shotgun (WGS) entry which is preliminary data.</text>
</comment>
<name>C2XQ08_BACMY</name>
<sequence length="143" mass="17286">MNFEIPLYSEGRALSWREYLMYKQLPHGVKIGITRSIVVSFERYMKEIEWNEEKFDMQQFVEQWKQYLYTKSTWINKVDDELKGHPDFHQALAMKVNEKINELISEQPSEEQLELLNKSEVKHVDEMCKLEAEYHIERLLVTK</sequence>
<evidence type="ECO:0000313" key="1">
    <source>
        <dbReference type="EMBL" id="EEL72266.1"/>
    </source>
</evidence>
<reference evidence="1" key="1">
    <citation type="journal article" date="2012" name="Genome Res.">
        <title>Genomic characterization of the Bacillus cereus sensu lato species: Backdrop to the evolution of Bacillus anthracis.</title>
        <authorList>
            <person name="Zwick M.E."/>
            <person name="Joseph S.J."/>
            <person name="Didelot X."/>
            <person name="Chen P.E."/>
            <person name="Bishop-Lilly K.A."/>
            <person name="Stewart A.C."/>
            <person name="Willner K."/>
            <person name="Nolan N."/>
            <person name="Lentz S."/>
            <person name="Thomason M.K."/>
            <person name="Sozhamannan S."/>
            <person name="Mateczun A.J."/>
            <person name="Du L."/>
            <person name="Read T.D."/>
        </authorList>
    </citation>
    <scope>NUCLEOTIDE SEQUENCE [LARGE SCALE GENOMIC DNA]</scope>
    <source>
        <strain evidence="1">AH603</strain>
    </source>
</reference>
<evidence type="ECO:0008006" key="2">
    <source>
        <dbReference type="Google" id="ProtNLM"/>
    </source>
</evidence>
<organism evidence="1">
    <name type="scientific">Bacillus mycoides</name>
    <dbReference type="NCBI Taxonomy" id="1405"/>
    <lineage>
        <taxon>Bacteria</taxon>
        <taxon>Bacillati</taxon>
        <taxon>Bacillota</taxon>
        <taxon>Bacilli</taxon>
        <taxon>Bacillales</taxon>
        <taxon>Bacillaceae</taxon>
        <taxon>Bacillus</taxon>
        <taxon>Bacillus cereus group</taxon>
    </lineage>
</organism>
<gene>
    <name evidence="1" type="ORF">bcere0026_7610</name>
</gene>
<dbReference type="AlphaFoldDB" id="C2XQ08"/>
<accession>C2XQ08</accession>
<proteinExistence type="predicted"/>
<protein>
    <recommendedName>
        <fullName evidence="2">Group-specific protein</fullName>
    </recommendedName>
</protein>